<organism>
    <name type="scientific">Culex quinquefasciatus</name>
    <name type="common">Southern house mosquito</name>
    <name type="synonym">Culex pungens</name>
    <dbReference type="NCBI Taxonomy" id="7176"/>
    <lineage>
        <taxon>Eukaryota</taxon>
        <taxon>Metazoa</taxon>
        <taxon>Ecdysozoa</taxon>
        <taxon>Arthropoda</taxon>
        <taxon>Hexapoda</taxon>
        <taxon>Insecta</taxon>
        <taxon>Pterygota</taxon>
        <taxon>Neoptera</taxon>
        <taxon>Endopterygota</taxon>
        <taxon>Diptera</taxon>
        <taxon>Nematocera</taxon>
        <taxon>Culicoidea</taxon>
        <taxon>Culicidae</taxon>
        <taxon>Culicinae</taxon>
        <taxon>Culicini</taxon>
        <taxon>Culex</taxon>
        <taxon>Culex</taxon>
    </lineage>
</organism>
<proteinExistence type="predicted"/>
<protein>
    <submittedName>
        <fullName evidence="1 2">Structural maintenance of chromosomes smc4</fullName>
    </submittedName>
</protein>
<dbReference type="EnsemblMetazoa" id="CPIJ011946-RA">
    <property type="protein sequence ID" value="CPIJ011946-PA"/>
    <property type="gene ID" value="CPIJ011946"/>
</dbReference>
<sequence>MPAKKNLLRLGGRILCEAGEGPEIVGTTRYKQQNERVKSLNEERDGGEMVAALVDHGGSREPVTGAKPQKFRQDPVAAVATSNDEGHFRSPDPAPTRCHPTVAEQAAVHCGRSFHRPQSVVVCCCFVTSAVCSAGKKPKLEASSTEEPAAGTQFDEVEANCVVHPSSVLKSPSDSIPGIVQVQARTVGIAKRRAQKEGGCVDSGRLQELRDGVQYGRKFWRKGETVSSTTCLAQTLQIIERLRMINILANYFWSVILILSLDDLLAMRVQVRRRQGAYPPAGGRQHEHLQLELGEQHEHVPGRDCPVGPHLEGFAQECDPKLQKIVGDEQISCLGKAIISSGSRTKYRVTDKGSLAELAASNEIRFKKKNIIQRPPTIKTSRWKHHLPVSIIRWYLMRRNSRTI</sequence>
<keyword evidence="3" id="KW-1185">Reference proteome</keyword>
<evidence type="ECO:0000313" key="3">
    <source>
        <dbReference type="Proteomes" id="UP000002320"/>
    </source>
</evidence>
<dbReference type="AlphaFoldDB" id="B0WXC3"/>
<dbReference type="VEuPathDB" id="VectorBase:CPIJ011946"/>
<accession>B0WXC3</accession>
<dbReference type="HOGENOM" id="CLU_681985_0_0_1"/>
<gene>
    <name evidence="2" type="primary">6044549</name>
    <name evidence="1" type="ORF">CpipJ_CPIJ011946</name>
</gene>
<reference evidence="2" key="2">
    <citation type="submission" date="2020-05" db="UniProtKB">
        <authorList>
            <consortium name="EnsemblMetazoa"/>
        </authorList>
    </citation>
    <scope>IDENTIFICATION</scope>
    <source>
        <strain evidence="2">JHB</strain>
    </source>
</reference>
<dbReference type="KEGG" id="cqu:CpipJ_CPIJ011946"/>
<dbReference type="InParanoid" id="B0WXC3"/>
<evidence type="ECO:0000313" key="1">
    <source>
        <dbReference type="EMBL" id="EDS36453.1"/>
    </source>
</evidence>
<evidence type="ECO:0000313" key="2">
    <source>
        <dbReference type="EnsemblMetazoa" id="CPIJ011946-PA"/>
    </source>
</evidence>
<reference evidence="1" key="1">
    <citation type="submission" date="2007-03" db="EMBL/GenBank/DDBJ databases">
        <title>Annotation of Culex pipiens quinquefasciatus.</title>
        <authorList>
            <consortium name="The Broad Institute Genome Sequencing Platform"/>
            <person name="Atkinson P.W."/>
            <person name="Hemingway J."/>
            <person name="Christensen B.M."/>
            <person name="Higgs S."/>
            <person name="Kodira C."/>
            <person name="Hannick L."/>
            <person name="Megy K."/>
            <person name="O'Leary S."/>
            <person name="Pearson M."/>
            <person name="Haas B.J."/>
            <person name="Mauceli E."/>
            <person name="Wortman J.R."/>
            <person name="Lee N.H."/>
            <person name="Guigo R."/>
            <person name="Stanke M."/>
            <person name="Alvarado L."/>
            <person name="Amedeo P."/>
            <person name="Antoine C.H."/>
            <person name="Arensburger P."/>
            <person name="Bidwell S.L."/>
            <person name="Crawford M."/>
            <person name="Camaro F."/>
            <person name="Devon K."/>
            <person name="Engels R."/>
            <person name="Hammond M."/>
            <person name="Howarth C."/>
            <person name="Koehrsen M."/>
            <person name="Lawson D."/>
            <person name="Montgomery P."/>
            <person name="Nene V."/>
            <person name="Nusbaum C."/>
            <person name="Puiu D."/>
            <person name="Romero-Severson J."/>
            <person name="Severson D.W."/>
            <person name="Shumway M."/>
            <person name="Sisk P."/>
            <person name="Stolte C."/>
            <person name="Zeng Q."/>
            <person name="Eisenstadt E."/>
            <person name="Fraser-Liggett C."/>
            <person name="Strausberg R."/>
            <person name="Galagan J."/>
            <person name="Birren B."/>
            <person name="Collins F.H."/>
        </authorList>
    </citation>
    <scope>NUCLEOTIDE SEQUENCE [LARGE SCALE GENOMIC DNA]</scope>
    <source>
        <strain evidence="1">JHB</strain>
    </source>
</reference>
<dbReference type="Proteomes" id="UP000002320">
    <property type="component" value="Unassembled WGS sequence"/>
</dbReference>
<dbReference type="EMBL" id="DS232162">
    <property type="protein sequence ID" value="EDS36453.1"/>
    <property type="molecule type" value="Genomic_DNA"/>
</dbReference>
<name>B0WXC3_CULQU</name>